<dbReference type="Proteomes" id="UP001500383">
    <property type="component" value="Unassembled WGS sequence"/>
</dbReference>
<keyword evidence="1" id="KW-0732">Signal</keyword>
<keyword evidence="4" id="KW-1185">Reference proteome</keyword>
<proteinExistence type="predicted"/>
<dbReference type="InterPro" id="IPR000073">
    <property type="entry name" value="AB_hydrolase_1"/>
</dbReference>
<dbReference type="InterPro" id="IPR029058">
    <property type="entry name" value="AB_hydrolase_fold"/>
</dbReference>
<evidence type="ECO:0000256" key="1">
    <source>
        <dbReference type="SAM" id="SignalP"/>
    </source>
</evidence>
<comment type="caution">
    <text evidence="3">The sequence shown here is derived from an EMBL/GenBank/DDBJ whole genome shotgun (WGS) entry which is preliminary data.</text>
</comment>
<dbReference type="Gene3D" id="3.40.50.1820">
    <property type="entry name" value="alpha/beta hydrolase"/>
    <property type="match status" value="1"/>
</dbReference>
<dbReference type="EMBL" id="BAAAQG010000009">
    <property type="protein sequence ID" value="GAA1710904.1"/>
    <property type="molecule type" value="Genomic_DNA"/>
</dbReference>
<dbReference type="Pfam" id="PF00561">
    <property type="entry name" value="Abhydrolase_1"/>
    <property type="match status" value="1"/>
</dbReference>
<dbReference type="SUPFAM" id="SSF53474">
    <property type="entry name" value="alpha/beta-Hydrolases"/>
    <property type="match status" value="1"/>
</dbReference>
<feature type="domain" description="AB hydrolase-1" evidence="2">
    <location>
        <begin position="105"/>
        <end position="210"/>
    </location>
</feature>
<protein>
    <recommendedName>
        <fullName evidence="2">AB hydrolase-1 domain-containing protein</fullName>
    </recommendedName>
</protein>
<evidence type="ECO:0000259" key="2">
    <source>
        <dbReference type="Pfam" id="PF00561"/>
    </source>
</evidence>
<feature type="chain" id="PRO_5047198962" description="AB hydrolase-1 domain-containing protein" evidence="1">
    <location>
        <begin position="30"/>
        <end position="330"/>
    </location>
</feature>
<name>A0ABN2ISI3_9ACTN</name>
<evidence type="ECO:0000313" key="4">
    <source>
        <dbReference type="Proteomes" id="UP001500383"/>
    </source>
</evidence>
<gene>
    <name evidence="3" type="ORF">GCM10009831_20610</name>
</gene>
<accession>A0ABN2ISI3</accession>
<feature type="signal peptide" evidence="1">
    <location>
        <begin position="1"/>
        <end position="29"/>
    </location>
</feature>
<organism evidence="3 4">
    <name type="scientific">Dietzia cercidiphylli</name>
    <dbReference type="NCBI Taxonomy" id="498199"/>
    <lineage>
        <taxon>Bacteria</taxon>
        <taxon>Bacillati</taxon>
        <taxon>Actinomycetota</taxon>
        <taxon>Actinomycetes</taxon>
        <taxon>Mycobacteriales</taxon>
        <taxon>Dietziaceae</taxon>
        <taxon>Dietzia</taxon>
    </lineage>
</organism>
<evidence type="ECO:0000313" key="3">
    <source>
        <dbReference type="EMBL" id="GAA1710904.1"/>
    </source>
</evidence>
<reference evidence="3 4" key="1">
    <citation type="journal article" date="2019" name="Int. J. Syst. Evol. Microbiol.">
        <title>The Global Catalogue of Microorganisms (GCM) 10K type strain sequencing project: providing services to taxonomists for standard genome sequencing and annotation.</title>
        <authorList>
            <consortium name="The Broad Institute Genomics Platform"/>
            <consortium name="The Broad Institute Genome Sequencing Center for Infectious Disease"/>
            <person name="Wu L."/>
            <person name="Ma J."/>
        </authorList>
    </citation>
    <scope>NUCLEOTIDE SEQUENCE [LARGE SCALE GENOMIC DNA]</scope>
    <source>
        <strain evidence="3 4">JCM 16002</strain>
    </source>
</reference>
<sequence>MLGSRTPRRLRSRLAGALVAGALALPVAAAVTVPAAVPGLVPQAAAGPVEDALTGLAGDLDPTGELGPYVTEALNGINGPIGAPGPPAAVDTPVTCRPTPAHPRPVILVHGTFDNGPNTVPRLGDPLRRQGFCVIAPTLGAYAGNPARGGLDSIVGASGPQLAGVIDHVRAVTGAAQVDLVGYSQGASIAGYTTKVLRPGAVGRVVSVGGYWGADNSGLIPHQLPPGLAGAALWAANLRGLAELSPGSPMLTAWYGLDRTPFLPGVAYTLIATGGDHLLPPQRSFVPGPGVGWRVPEQACGGGPTSHGGMALDPRTHSMVARALGGAGAC</sequence>